<dbReference type="PRINTS" id="PR00019">
    <property type="entry name" value="LEURICHRPT"/>
</dbReference>
<evidence type="ECO:0000256" key="8">
    <source>
        <dbReference type="ARBA" id="ARBA00023180"/>
    </source>
</evidence>
<evidence type="ECO:0000256" key="5">
    <source>
        <dbReference type="ARBA" id="ARBA00022737"/>
    </source>
</evidence>
<evidence type="ECO:0000256" key="1">
    <source>
        <dbReference type="ARBA" id="ARBA00004479"/>
    </source>
</evidence>
<sequence length="203" mass="23319">MVNKGNKYQYDTILALFTSMDMSSNNLSGDIPISLTRLAGLRSFNFSKNNLTGRIPNDIGYMKVLESVDLSENQLYGQIPQSISSLTTLSYLNLSDNNLSGMISLSTQLQSFDPTSFQGNKLCGLPLLLNYSSNGNYIPYHEYEDDESDKDEVDWFYTSMAIGFALSFWGFYGSLFFKRSWRHAYFRFLDRCWEMLLSKFPIY</sequence>
<organism evidence="10 11">
    <name type="scientific">Solanum commersonii</name>
    <name type="common">Commerson's wild potato</name>
    <name type="synonym">Commerson's nightshade</name>
    <dbReference type="NCBI Taxonomy" id="4109"/>
    <lineage>
        <taxon>Eukaryota</taxon>
        <taxon>Viridiplantae</taxon>
        <taxon>Streptophyta</taxon>
        <taxon>Embryophyta</taxon>
        <taxon>Tracheophyta</taxon>
        <taxon>Spermatophyta</taxon>
        <taxon>Magnoliopsida</taxon>
        <taxon>eudicotyledons</taxon>
        <taxon>Gunneridae</taxon>
        <taxon>Pentapetalae</taxon>
        <taxon>asterids</taxon>
        <taxon>lamiids</taxon>
        <taxon>Solanales</taxon>
        <taxon>Solanaceae</taxon>
        <taxon>Solanoideae</taxon>
        <taxon>Solaneae</taxon>
        <taxon>Solanum</taxon>
    </lineage>
</organism>
<dbReference type="Gene3D" id="3.80.10.10">
    <property type="entry name" value="Ribonuclease Inhibitor"/>
    <property type="match status" value="1"/>
</dbReference>
<dbReference type="InterPro" id="IPR032675">
    <property type="entry name" value="LRR_dom_sf"/>
</dbReference>
<keyword evidence="11" id="KW-1185">Reference proteome</keyword>
<dbReference type="OrthoDB" id="1297861at2759"/>
<dbReference type="InterPro" id="IPR046956">
    <property type="entry name" value="RLP23-like"/>
</dbReference>
<dbReference type="AlphaFoldDB" id="A0A9J6AXJ8"/>
<name>A0A9J6AXJ8_SOLCO</name>
<gene>
    <name evidence="10" type="ORF">H5410_000971</name>
</gene>
<dbReference type="Proteomes" id="UP000824120">
    <property type="component" value="Chromosome 1"/>
</dbReference>
<keyword evidence="5" id="KW-0677">Repeat</keyword>
<dbReference type="SUPFAM" id="SSF52058">
    <property type="entry name" value="L domain-like"/>
    <property type="match status" value="1"/>
</dbReference>
<keyword evidence="4" id="KW-0732">Signal</keyword>
<dbReference type="PANTHER" id="PTHR48063">
    <property type="entry name" value="LRR RECEPTOR-LIKE KINASE"/>
    <property type="match status" value="1"/>
</dbReference>
<keyword evidence="3 9" id="KW-0812">Transmembrane</keyword>
<comment type="subcellular location">
    <subcellularLocation>
        <location evidence="1">Membrane</location>
        <topology evidence="1">Single-pass type I membrane protein</topology>
    </subcellularLocation>
</comment>
<dbReference type="FunFam" id="3.80.10.10:FF:000041">
    <property type="entry name" value="LRR receptor-like serine/threonine-protein kinase ERECTA"/>
    <property type="match status" value="1"/>
</dbReference>
<evidence type="ECO:0000256" key="7">
    <source>
        <dbReference type="ARBA" id="ARBA00023136"/>
    </source>
</evidence>
<keyword evidence="7 9" id="KW-0472">Membrane</keyword>
<accession>A0A9J6AXJ8</accession>
<proteinExistence type="predicted"/>
<dbReference type="EMBL" id="JACXVP010000001">
    <property type="protein sequence ID" value="KAG5629254.1"/>
    <property type="molecule type" value="Genomic_DNA"/>
</dbReference>
<dbReference type="PROSITE" id="PS51450">
    <property type="entry name" value="LRR"/>
    <property type="match status" value="1"/>
</dbReference>
<comment type="caution">
    <text evidence="10">The sequence shown here is derived from an EMBL/GenBank/DDBJ whole genome shotgun (WGS) entry which is preliminary data.</text>
</comment>
<protein>
    <submittedName>
        <fullName evidence="10">Uncharacterized protein</fullName>
    </submittedName>
</protein>
<evidence type="ECO:0000313" key="10">
    <source>
        <dbReference type="EMBL" id="KAG5629254.1"/>
    </source>
</evidence>
<evidence type="ECO:0000256" key="3">
    <source>
        <dbReference type="ARBA" id="ARBA00022692"/>
    </source>
</evidence>
<keyword evidence="2" id="KW-0433">Leucine-rich repeat</keyword>
<dbReference type="Pfam" id="PF00560">
    <property type="entry name" value="LRR_1"/>
    <property type="match status" value="4"/>
</dbReference>
<reference evidence="10 11" key="1">
    <citation type="submission" date="2020-09" db="EMBL/GenBank/DDBJ databases">
        <title>De no assembly of potato wild relative species, Solanum commersonii.</title>
        <authorList>
            <person name="Cho K."/>
        </authorList>
    </citation>
    <scope>NUCLEOTIDE SEQUENCE [LARGE SCALE GENOMIC DNA]</scope>
    <source>
        <strain evidence="10">LZ3.2</strain>
        <tissue evidence="10">Leaf</tissue>
    </source>
</reference>
<keyword evidence="6 9" id="KW-1133">Transmembrane helix</keyword>
<feature type="transmembrane region" description="Helical" evidence="9">
    <location>
        <begin position="155"/>
        <end position="177"/>
    </location>
</feature>
<evidence type="ECO:0000256" key="2">
    <source>
        <dbReference type="ARBA" id="ARBA00022614"/>
    </source>
</evidence>
<dbReference type="PANTHER" id="PTHR48063:SF98">
    <property type="entry name" value="LRR RECEPTOR-LIKE SERINE_THREONINE-PROTEIN KINASE FLS2"/>
    <property type="match status" value="1"/>
</dbReference>
<evidence type="ECO:0000256" key="6">
    <source>
        <dbReference type="ARBA" id="ARBA00022989"/>
    </source>
</evidence>
<keyword evidence="8" id="KW-0325">Glycoprotein</keyword>
<evidence type="ECO:0000256" key="9">
    <source>
        <dbReference type="SAM" id="Phobius"/>
    </source>
</evidence>
<evidence type="ECO:0000313" key="11">
    <source>
        <dbReference type="Proteomes" id="UP000824120"/>
    </source>
</evidence>
<dbReference type="GO" id="GO:0016020">
    <property type="term" value="C:membrane"/>
    <property type="evidence" value="ECO:0007669"/>
    <property type="project" value="UniProtKB-SubCell"/>
</dbReference>
<evidence type="ECO:0000256" key="4">
    <source>
        <dbReference type="ARBA" id="ARBA00022729"/>
    </source>
</evidence>
<dbReference type="InterPro" id="IPR001611">
    <property type="entry name" value="Leu-rich_rpt"/>
</dbReference>